<comment type="caution">
    <text evidence="1">The sequence shown here is derived from an EMBL/GenBank/DDBJ whole genome shotgun (WGS) entry which is preliminary data.</text>
</comment>
<proteinExistence type="predicted"/>
<dbReference type="eggNOG" id="ENOG502RG36">
    <property type="taxonomic scope" value="Eukaryota"/>
</dbReference>
<gene>
    <name evidence="1" type="ORF">F443_02759</name>
</gene>
<accession>V9FSE7</accession>
<dbReference type="EMBL" id="ANIZ01000494">
    <property type="protein sequence ID" value="ETI54410.1"/>
    <property type="molecule type" value="Genomic_DNA"/>
</dbReference>
<dbReference type="Proteomes" id="UP000018721">
    <property type="component" value="Unassembled WGS sequence"/>
</dbReference>
<organism evidence="1 2">
    <name type="scientific">Phytophthora nicotianae P1569</name>
    <dbReference type="NCBI Taxonomy" id="1317065"/>
    <lineage>
        <taxon>Eukaryota</taxon>
        <taxon>Sar</taxon>
        <taxon>Stramenopiles</taxon>
        <taxon>Oomycota</taxon>
        <taxon>Peronosporomycetes</taxon>
        <taxon>Peronosporales</taxon>
        <taxon>Peronosporaceae</taxon>
        <taxon>Phytophthora</taxon>
    </lineage>
</organism>
<dbReference type="OrthoDB" id="89801at2759"/>
<sequence length="371" mass="42916">MKEDPNKILLVKLATRYQDEKSLTQMLLPTQKDINTRSTAYNLLQAQMEQWKISRKTAEEVVTLLKLTEDGSNFLNSPVLKAWVSLVEKLKEDPYELMFSKLMKFYNAHKLALLLRWSSVLDITGTTSKLEEFQCKFRKESGKSADNIFERLRLNQKSDGFLNNPVSQSYSDEGLAKMLIAAKKDSSTTYIAERLEDVHLQYFQENGKTTEDVLKFLRLDEEDKAMFLILQKKYGNKRLAEMASQAEDGSTTNSGLKEERNLLVSPAFSTWSSYVTKLNNSKEEPNDLAIIVYLERPFGGFGLARMLDRSQQSPNRQVQEDAEKLQTLQLKHWMNHHSDTIRMLNYGNMLDETDTRISIVYKKFFQAKNKK</sequence>
<protein>
    <recommendedName>
        <fullName evidence="3">RxLR effector protein</fullName>
    </recommendedName>
</protein>
<evidence type="ECO:0008006" key="3">
    <source>
        <dbReference type="Google" id="ProtNLM"/>
    </source>
</evidence>
<evidence type="ECO:0000313" key="2">
    <source>
        <dbReference type="Proteomes" id="UP000018721"/>
    </source>
</evidence>
<reference evidence="1 2" key="1">
    <citation type="submission" date="2013-11" db="EMBL/GenBank/DDBJ databases">
        <title>The Genome Sequence of Phytophthora parasitica P1569.</title>
        <authorList>
            <consortium name="The Broad Institute Genomics Platform"/>
            <person name="Russ C."/>
            <person name="Tyler B."/>
            <person name="Panabieres F."/>
            <person name="Shan W."/>
            <person name="Tripathy S."/>
            <person name="Grunwald N."/>
            <person name="Machado M."/>
            <person name="Johnson C.S."/>
            <person name="Arredondo F."/>
            <person name="Hong C."/>
            <person name="Coffey M."/>
            <person name="Young S.K."/>
            <person name="Zeng Q."/>
            <person name="Gargeya S."/>
            <person name="Fitzgerald M."/>
            <person name="Abouelleil A."/>
            <person name="Alvarado L."/>
            <person name="Chapman S.B."/>
            <person name="Gainer-Dewar J."/>
            <person name="Goldberg J."/>
            <person name="Griggs A."/>
            <person name="Gujja S."/>
            <person name="Hansen M."/>
            <person name="Howarth C."/>
            <person name="Imamovic A."/>
            <person name="Ireland A."/>
            <person name="Larimer J."/>
            <person name="McCowan C."/>
            <person name="Murphy C."/>
            <person name="Pearson M."/>
            <person name="Poon T.W."/>
            <person name="Priest M."/>
            <person name="Roberts A."/>
            <person name="Saif S."/>
            <person name="Shea T."/>
            <person name="Sykes S."/>
            <person name="Wortman J."/>
            <person name="Nusbaum C."/>
            <person name="Birren B."/>
        </authorList>
    </citation>
    <scope>NUCLEOTIDE SEQUENCE [LARGE SCALE GENOMIC DNA]</scope>
    <source>
        <strain evidence="1 2">P1569</strain>
    </source>
</reference>
<name>V9FSE7_PHYNI</name>
<evidence type="ECO:0000313" key="1">
    <source>
        <dbReference type="EMBL" id="ETI54410.1"/>
    </source>
</evidence>
<dbReference type="HOGENOM" id="CLU_746966_0_0_1"/>
<keyword evidence="2" id="KW-1185">Reference proteome</keyword>
<dbReference type="AlphaFoldDB" id="V9FSE7"/>